<evidence type="ECO:0000313" key="2">
    <source>
        <dbReference type="Proteomes" id="UP000789901"/>
    </source>
</evidence>
<evidence type="ECO:0000313" key="1">
    <source>
        <dbReference type="EMBL" id="CAG8814255.1"/>
    </source>
</evidence>
<dbReference type="Proteomes" id="UP000789901">
    <property type="component" value="Unassembled WGS sequence"/>
</dbReference>
<organism evidence="1 2">
    <name type="scientific">Gigaspora margarita</name>
    <dbReference type="NCBI Taxonomy" id="4874"/>
    <lineage>
        <taxon>Eukaryota</taxon>
        <taxon>Fungi</taxon>
        <taxon>Fungi incertae sedis</taxon>
        <taxon>Mucoromycota</taxon>
        <taxon>Glomeromycotina</taxon>
        <taxon>Glomeromycetes</taxon>
        <taxon>Diversisporales</taxon>
        <taxon>Gigasporaceae</taxon>
        <taxon>Gigaspora</taxon>
    </lineage>
</organism>
<reference evidence="1 2" key="1">
    <citation type="submission" date="2021-06" db="EMBL/GenBank/DDBJ databases">
        <authorList>
            <person name="Kallberg Y."/>
            <person name="Tangrot J."/>
            <person name="Rosling A."/>
        </authorList>
    </citation>
    <scope>NUCLEOTIDE SEQUENCE [LARGE SCALE GENOMIC DNA]</scope>
    <source>
        <strain evidence="1 2">120-4 pot B 10/14</strain>
    </source>
</reference>
<gene>
    <name evidence="1" type="ORF">GMARGA_LOCUS25999</name>
</gene>
<sequence length="44" mass="5125">FFLQKNYFGQYKEESVEKQIVVNILEDSNNGCRVIFAVNKLNKG</sequence>
<feature type="non-terminal residue" evidence="1">
    <location>
        <position position="1"/>
    </location>
</feature>
<proteinExistence type="predicted"/>
<protein>
    <submittedName>
        <fullName evidence="1">22491_t:CDS:1</fullName>
    </submittedName>
</protein>
<comment type="caution">
    <text evidence="1">The sequence shown here is derived from an EMBL/GenBank/DDBJ whole genome shotgun (WGS) entry which is preliminary data.</text>
</comment>
<name>A0ABN7W4M9_GIGMA</name>
<accession>A0ABN7W4M9</accession>
<dbReference type="EMBL" id="CAJVQB010029573">
    <property type="protein sequence ID" value="CAG8814255.1"/>
    <property type="molecule type" value="Genomic_DNA"/>
</dbReference>
<keyword evidence="2" id="KW-1185">Reference proteome</keyword>